<name>A0ABD2Z1L7_9GENT</name>
<dbReference type="AlphaFoldDB" id="A0ABD2Z1L7"/>
<protein>
    <submittedName>
        <fullName evidence="2">Uncharacterized protein</fullName>
    </submittedName>
</protein>
<dbReference type="EMBL" id="JBJUIK010000011">
    <property type="protein sequence ID" value="KAL3513402.1"/>
    <property type="molecule type" value="Genomic_DNA"/>
</dbReference>
<evidence type="ECO:0000313" key="2">
    <source>
        <dbReference type="EMBL" id="KAL3513402.1"/>
    </source>
</evidence>
<organism evidence="2 3">
    <name type="scientific">Cinchona calisaya</name>
    <dbReference type="NCBI Taxonomy" id="153742"/>
    <lineage>
        <taxon>Eukaryota</taxon>
        <taxon>Viridiplantae</taxon>
        <taxon>Streptophyta</taxon>
        <taxon>Embryophyta</taxon>
        <taxon>Tracheophyta</taxon>
        <taxon>Spermatophyta</taxon>
        <taxon>Magnoliopsida</taxon>
        <taxon>eudicotyledons</taxon>
        <taxon>Gunneridae</taxon>
        <taxon>Pentapetalae</taxon>
        <taxon>asterids</taxon>
        <taxon>lamiids</taxon>
        <taxon>Gentianales</taxon>
        <taxon>Rubiaceae</taxon>
        <taxon>Cinchonoideae</taxon>
        <taxon>Cinchoneae</taxon>
        <taxon>Cinchona</taxon>
    </lineage>
</organism>
<sequence length="138" mass="15139">MGGAQCELYEIMTLVLQGKTATGSRAHSSAQQPEDSLVRHFRRKMRLGQNTSTAKGSGSGAPHGMPYPFLDDSNDDVNYSPQVCGKRPASNMENMNDSYGSKSSNETARSGNQLYLEEISKFNQLDDLQISELEGKMI</sequence>
<gene>
    <name evidence="2" type="ORF">ACH5RR_026119</name>
</gene>
<evidence type="ECO:0000256" key="1">
    <source>
        <dbReference type="SAM" id="MobiDB-lite"/>
    </source>
</evidence>
<evidence type="ECO:0000313" key="3">
    <source>
        <dbReference type="Proteomes" id="UP001630127"/>
    </source>
</evidence>
<accession>A0ABD2Z1L7</accession>
<comment type="caution">
    <text evidence="2">The sequence shown here is derived from an EMBL/GenBank/DDBJ whole genome shotgun (WGS) entry which is preliminary data.</text>
</comment>
<feature type="region of interest" description="Disordered" evidence="1">
    <location>
        <begin position="44"/>
        <end position="109"/>
    </location>
</feature>
<feature type="compositionally biased region" description="Polar residues" evidence="1">
    <location>
        <begin position="91"/>
        <end position="109"/>
    </location>
</feature>
<dbReference type="Proteomes" id="UP001630127">
    <property type="component" value="Unassembled WGS sequence"/>
</dbReference>
<keyword evidence="3" id="KW-1185">Reference proteome</keyword>
<reference evidence="2 3" key="1">
    <citation type="submission" date="2024-11" db="EMBL/GenBank/DDBJ databases">
        <title>A near-complete genome assembly of Cinchona calisaya.</title>
        <authorList>
            <person name="Lian D.C."/>
            <person name="Zhao X.W."/>
            <person name="Wei L."/>
        </authorList>
    </citation>
    <scope>NUCLEOTIDE SEQUENCE [LARGE SCALE GENOMIC DNA]</scope>
    <source>
        <tissue evidence="2">Nenye</tissue>
    </source>
</reference>
<proteinExistence type="predicted"/>